<keyword evidence="1" id="KW-0677">Repeat</keyword>
<evidence type="ECO:0008006" key="7">
    <source>
        <dbReference type="Google" id="ProtNLM"/>
    </source>
</evidence>
<name>A0A4E0PXV3_9EURY</name>
<comment type="caution">
    <text evidence="5">The sequence shown here is derived from an EMBL/GenBank/DDBJ whole genome shotgun (WGS) entry which is preliminary data.</text>
</comment>
<dbReference type="AlphaFoldDB" id="A0A4E0PXV3"/>
<dbReference type="InterPro" id="IPR013783">
    <property type="entry name" value="Ig-like_fold"/>
</dbReference>
<dbReference type="PANTHER" id="PTHR22990:SF15">
    <property type="entry name" value="F-BOX ONLY PROTEIN 10"/>
    <property type="match status" value="1"/>
</dbReference>
<evidence type="ECO:0000256" key="1">
    <source>
        <dbReference type="ARBA" id="ARBA00022737"/>
    </source>
</evidence>
<evidence type="ECO:0000313" key="5">
    <source>
        <dbReference type="EMBL" id="TGC08294.1"/>
    </source>
</evidence>
<dbReference type="EMBL" id="PGGK01000010">
    <property type="protein sequence ID" value="TGC08294.1"/>
    <property type="molecule type" value="Genomic_DNA"/>
</dbReference>
<dbReference type="SMART" id="SM00710">
    <property type="entry name" value="PbH1"/>
    <property type="match status" value="10"/>
</dbReference>
<evidence type="ECO:0000313" key="6">
    <source>
        <dbReference type="Proteomes" id="UP000297295"/>
    </source>
</evidence>
<dbReference type="Pfam" id="PF08480">
    <property type="entry name" value="Disaggr_assoc"/>
    <property type="match status" value="1"/>
</dbReference>
<dbReference type="Pfam" id="PF17957">
    <property type="entry name" value="Big_7"/>
    <property type="match status" value="1"/>
</dbReference>
<dbReference type="Proteomes" id="UP000297295">
    <property type="component" value="Unassembled WGS sequence"/>
</dbReference>
<dbReference type="InterPro" id="IPR011050">
    <property type="entry name" value="Pectin_lyase_fold/virulence"/>
</dbReference>
<dbReference type="InterPro" id="IPR006626">
    <property type="entry name" value="PbH1"/>
</dbReference>
<dbReference type="SUPFAM" id="SSF51126">
    <property type="entry name" value="Pectin lyase-like"/>
    <property type="match status" value="1"/>
</dbReference>
<gene>
    <name evidence="5" type="ORF">CUN85_09445</name>
</gene>
<evidence type="ECO:0000259" key="4">
    <source>
        <dbReference type="Pfam" id="PF12708"/>
    </source>
</evidence>
<sequence length="629" mass="68337">MVYRRKITSFLMLCLLLGLSLGTAIASAGDTTAGEENNYTVSASKDNTISSVTSIYVSSDGSGDYNCDGIADQVEINEALQDANKNAISTVYLKSGTYIIDDSIKVPNDMTLTGDSDATVKLIANWDVTRADMFTPMITGTVTISQNITICGFTLDGNKYNQDVITAMKEIDSFPAIQYYDSERITIKDMVIREIPGDGIKLNGGKSHHQILNNTIHDTGHDDIFIKYGNHDIVDGNTLSLVAHDCGIRLDDSANMKVTNNTMWVDKDALYGCSGIYLLKHDNSYDSYNTTIAYNTIYDTREMGIVLAIGAGANDLPATSARDVHIHHNTIHGAGTNYRVGYPYGGGIWLDGWTDTIIENNVIDGSMGDGIAYGQRFANTQSATYKTIVRNNIITNTVDSPVLTNDGYGINNRLGSNYRFVLENNVVWNNVNGNYNNIDSYDTDINADPLFADPSDRDYHLKSAAGRWSDGDWILDPVTSPAIDAGHPVSDYSNEPGPNGNMINIGRYGNTAEASRNTSDTSSNNISENISDEPTSVNDNRAPIITLFEPADAAEFKEGDTVNISVEAVDSEGDELIYSIVIDGLEVSTSTTYEWELEDSSAGSHTIEVTVSDDVNTVTSSHTVSVTDK</sequence>
<feature type="compositionally biased region" description="Low complexity" evidence="2">
    <location>
        <begin position="517"/>
        <end position="533"/>
    </location>
</feature>
<feature type="domain" description="Rhamnogalacturonase A/B/Epimerase-like pectate lyase" evidence="4">
    <location>
        <begin position="68"/>
        <end position="263"/>
    </location>
</feature>
<dbReference type="RefSeq" id="WP_135390068.1">
    <property type="nucleotide sequence ID" value="NZ_PGGK01000010.1"/>
</dbReference>
<organism evidence="5 6">
    <name type="scientific">Methanolobus halotolerans</name>
    <dbReference type="NCBI Taxonomy" id="2052935"/>
    <lineage>
        <taxon>Archaea</taxon>
        <taxon>Methanobacteriati</taxon>
        <taxon>Methanobacteriota</taxon>
        <taxon>Stenosarchaea group</taxon>
        <taxon>Methanomicrobia</taxon>
        <taxon>Methanosarcinales</taxon>
        <taxon>Methanosarcinaceae</taxon>
        <taxon>Methanolobus</taxon>
    </lineage>
</organism>
<keyword evidence="6" id="KW-1185">Reference proteome</keyword>
<dbReference type="PANTHER" id="PTHR22990">
    <property type="entry name" value="F-BOX ONLY PROTEIN"/>
    <property type="match status" value="1"/>
</dbReference>
<dbReference type="InterPro" id="IPR051550">
    <property type="entry name" value="SCF-Subunits/Alg-Epimerases"/>
</dbReference>
<proteinExistence type="predicted"/>
<evidence type="ECO:0000259" key="3">
    <source>
        <dbReference type="Pfam" id="PF08480"/>
    </source>
</evidence>
<dbReference type="Gene3D" id="2.160.20.10">
    <property type="entry name" value="Single-stranded right-handed beta-helix, Pectin lyase-like"/>
    <property type="match status" value="1"/>
</dbReference>
<feature type="region of interest" description="Disordered" evidence="2">
    <location>
        <begin position="512"/>
        <end position="538"/>
    </location>
</feature>
<dbReference type="OrthoDB" id="105642at2157"/>
<dbReference type="Gene3D" id="2.60.40.10">
    <property type="entry name" value="Immunoglobulins"/>
    <property type="match status" value="1"/>
</dbReference>
<dbReference type="InterPro" id="IPR024535">
    <property type="entry name" value="RHGA/B-epi-like_pectate_lyase"/>
</dbReference>
<dbReference type="InterPro" id="IPR013687">
    <property type="entry name" value="Disaggr-rel"/>
</dbReference>
<reference evidence="5 6" key="1">
    <citation type="submission" date="2017-11" db="EMBL/GenBank/DDBJ databases">
        <title>Isolation and Characterization of Methanogenic Archaea from Saline Meromictic Lake at Siberia.</title>
        <authorList>
            <person name="Shen Y."/>
            <person name="Huang H.-H."/>
            <person name="Lai M.-C."/>
            <person name="Chen S.-C."/>
        </authorList>
    </citation>
    <scope>NUCLEOTIDE SEQUENCE [LARGE SCALE GENOMIC DNA]</scope>
    <source>
        <strain evidence="5 6">SY-01</strain>
    </source>
</reference>
<protein>
    <recommendedName>
        <fullName evidence="7">Right handed beta helix region</fullName>
    </recommendedName>
</protein>
<dbReference type="InterPro" id="IPR012334">
    <property type="entry name" value="Pectin_lyas_fold"/>
</dbReference>
<evidence type="ECO:0000256" key="2">
    <source>
        <dbReference type="SAM" id="MobiDB-lite"/>
    </source>
</evidence>
<feature type="domain" description="Disaggregatase-related" evidence="3">
    <location>
        <begin position="292"/>
        <end position="486"/>
    </location>
</feature>
<accession>A0A4E0PXV3</accession>
<dbReference type="Pfam" id="PF12708">
    <property type="entry name" value="Pect-lyase_RHGA_epim"/>
    <property type="match status" value="1"/>
</dbReference>